<reference evidence="3 4" key="1">
    <citation type="submission" date="2022-10" db="EMBL/GenBank/DDBJ databases">
        <title>Erythrobacter sp. sf7 Genome sequencing.</title>
        <authorList>
            <person name="Park S."/>
        </authorList>
    </citation>
    <scope>NUCLEOTIDE SEQUENCE [LARGE SCALE GENOMIC DNA]</scope>
    <source>
        <strain evidence="4">sf7</strain>
    </source>
</reference>
<comment type="caution">
    <text evidence="3">The sequence shown here is derived from an EMBL/GenBank/DDBJ whole genome shotgun (WGS) entry which is preliminary data.</text>
</comment>
<dbReference type="InterPro" id="IPR041657">
    <property type="entry name" value="HTH_17"/>
</dbReference>
<feature type="compositionally biased region" description="Basic and acidic residues" evidence="1">
    <location>
        <begin position="155"/>
        <end position="164"/>
    </location>
</feature>
<evidence type="ECO:0000256" key="1">
    <source>
        <dbReference type="SAM" id="MobiDB-lite"/>
    </source>
</evidence>
<evidence type="ECO:0000313" key="4">
    <source>
        <dbReference type="Proteomes" id="UP001216558"/>
    </source>
</evidence>
<evidence type="ECO:0000259" key="2">
    <source>
        <dbReference type="Pfam" id="PF12728"/>
    </source>
</evidence>
<protein>
    <submittedName>
        <fullName evidence="3">AlpA family transcriptional regulator</fullName>
    </submittedName>
</protein>
<dbReference type="Proteomes" id="UP001216558">
    <property type="component" value="Unassembled WGS sequence"/>
</dbReference>
<organism evidence="3 4">
    <name type="scientific">Erythrobacter fulvus</name>
    <dbReference type="NCBI Taxonomy" id="2987523"/>
    <lineage>
        <taxon>Bacteria</taxon>
        <taxon>Pseudomonadati</taxon>
        <taxon>Pseudomonadota</taxon>
        <taxon>Alphaproteobacteria</taxon>
        <taxon>Sphingomonadales</taxon>
        <taxon>Erythrobacteraceae</taxon>
        <taxon>Erythrobacter/Porphyrobacter group</taxon>
        <taxon>Erythrobacter</taxon>
    </lineage>
</organism>
<accession>A0ABT5JM50</accession>
<sequence length="241" mass="26409">MITAFGDLVRCQAGFEPHELPEIFAAPVDGDENDACRRLVALDAALLTTQFVLGKIATFARPLGGGETVEIPPAHWEIDDPLPRLATGTYNAADWANAEAPASHRIFVDAAEFDAWLAKLQPPGPLTDSQIEEVLDPRLRAARSTAARKPKRVRRTDSPDRHGLGPDATTSDTPVNTAQPTLLTIKEVLRLTRLGRSTAYRLLSAGSFPNPIKIGRSSRWLKSDVDEWIAKQATSRDRLEE</sequence>
<keyword evidence="4" id="KW-1185">Reference proteome</keyword>
<name>A0ABT5JM50_9SPHN</name>
<evidence type="ECO:0000313" key="3">
    <source>
        <dbReference type="EMBL" id="MDC8753827.1"/>
    </source>
</evidence>
<dbReference type="Gene3D" id="1.10.238.160">
    <property type="match status" value="1"/>
</dbReference>
<proteinExistence type="predicted"/>
<gene>
    <name evidence="3" type="ORF">OIK40_04130</name>
</gene>
<feature type="compositionally biased region" description="Polar residues" evidence="1">
    <location>
        <begin position="168"/>
        <end position="177"/>
    </location>
</feature>
<feature type="region of interest" description="Disordered" evidence="1">
    <location>
        <begin position="143"/>
        <end position="177"/>
    </location>
</feature>
<feature type="domain" description="Helix-turn-helix" evidence="2">
    <location>
        <begin position="182"/>
        <end position="232"/>
    </location>
</feature>
<dbReference type="EMBL" id="JAQQXQ010000002">
    <property type="protein sequence ID" value="MDC8753827.1"/>
    <property type="molecule type" value="Genomic_DNA"/>
</dbReference>
<dbReference type="Pfam" id="PF12728">
    <property type="entry name" value="HTH_17"/>
    <property type="match status" value="1"/>
</dbReference>